<dbReference type="Pfam" id="PF06429">
    <property type="entry name" value="Flg_bbr_C"/>
    <property type="match status" value="1"/>
</dbReference>
<feature type="domain" description="Flagellar basal body rod protein N-terminal" evidence="8">
    <location>
        <begin position="7"/>
        <end position="37"/>
    </location>
</feature>
<protein>
    <recommendedName>
        <fullName evidence="4 7">Flagellar hook-associated protein 1</fullName>
        <shortName evidence="7">HAP1</shortName>
    </recommendedName>
</protein>
<dbReference type="Pfam" id="PF22638">
    <property type="entry name" value="FlgK_D1"/>
    <property type="match status" value="1"/>
</dbReference>
<dbReference type="GO" id="GO:0009424">
    <property type="term" value="C:bacterial-type flagellum hook"/>
    <property type="evidence" value="ECO:0007669"/>
    <property type="project" value="UniProtKB-UniRule"/>
</dbReference>
<evidence type="ECO:0000259" key="8">
    <source>
        <dbReference type="Pfam" id="PF00460"/>
    </source>
</evidence>
<evidence type="ECO:0000256" key="5">
    <source>
        <dbReference type="ARBA" id="ARBA00022525"/>
    </source>
</evidence>
<reference evidence="11 12" key="1">
    <citation type="submission" date="2017-11" db="EMBL/GenBank/DDBJ databases">
        <title>Draft genome of Arthrobacter agilis strain UMCV2, a plant growth-promoting rhizobacterium and biocontrol capacity of phytopathogenic fungi.</title>
        <authorList>
            <person name="Martinez-Camara R."/>
            <person name="Santoyo G."/>
            <person name="Moreno-Hagelsieb G."/>
            <person name="Valencia-Cantero E."/>
        </authorList>
    </citation>
    <scope>NUCLEOTIDE SEQUENCE [LARGE SCALE GENOMIC DNA]</scope>
    <source>
        <strain evidence="11 12">UMCV2</strain>
    </source>
</reference>
<evidence type="ECO:0000259" key="10">
    <source>
        <dbReference type="Pfam" id="PF22638"/>
    </source>
</evidence>
<dbReference type="PRINTS" id="PR01005">
    <property type="entry name" value="FLGHOOKAP1"/>
</dbReference>
<evidence type="ECO:0000256" key="3">
    <source>
        <dbReference type="ARBA" id="ARBA00009677"/>
    </source>
</evidence>
<comment type="similarity">
    <text evidence="3 7">Belongs to the flagella basal body rod proteins family.</text>
</comment>
<name>A0A2L0UBF9_9MICC</name>
<evidence type="ECO:0000256" key="4">
    <source>
        <dbReference type="ARBA" id="ARBA00016244"/>
    </source>
</evidence>
<evidence type="ECO:0000313" key="12">
    <source>
        <dbReference type="Proteomes" id="UP000239187"/>
    </source>
</evidence>
<dbReference type="GO" id="GO:0005198">
    <property type="term" value="F:structural molecule activity"/>
    <property type="evidence" value="ECO:0007669"/>
    <property type="project" value="UniProtKB-UniRule"/>
</dbReference>
<feature type="domain" description="Flagellar hook-associated protein FlgK helical" evidence="10">
    <location>
        <begin position="99"/>
        <end position="320"/>
    </location>
</feature>
<keyword evidence="11" id="KW-0969">Cilium</keyword>
<dbReference type="NCBIfam" id="TIGR02492">
    <property type="entry name" value="flgK_ends"/>
    <property type="match status" value="1"/>
</dbReference>
<keyword evidence="6 7" id="KW-0975">Bacterial flagellum</keyword>
<dbReference type="Proteomes" id="UP000239187">
    <property type="component" value="Chromosome"/>
</dbReference>
<evidence type="ECO:0000256" key="7">
    <source>
        <dbReference type="RuleBase" id="RU362065"/>
    </source>
</evidence>
<dbReference type="InterPro" id="IPR053927">
    <property type="entry name" value="FlgK_helical"/>
</dbReference>
<evidence type="ECO:0000313" key="11">
    <source>
        <dbReference type="EMBL" id="AUZ86585.1"/>
    </source>
</evidence>
<dbReference type="SUPFAM" id="SSF64518">
    <property type="entry name" value="Phase 1 flagellin"/>
    <property type="match status" value="1"/>
</dbReference>
<dbReference type="GO" id="GO:0044780">
    <property type="term" value="P:bacterial-type flagellum assembly"/>
    <property type="evidence" value="ECO:0007669"/>
    <property type="project" value="InterPro"/>
</dbReference>
<dbReference type="RefSeq" id="WP_208740529.1">
    <property type="nucleotide sequence ID" value="NZ_CP024915.1"/>
</dbReference>
<dbReference type="Pfam" id="PF00460">
    <property type="entry name" value="Flg_bb_rod"/>
    <property type="match status" value="1"/>
</dbReference>
<dbReference type="InterPro" id="IPR010930">
    <property type="entry name" value="Flg_bb/hook_C_dom"/>
</dbReference>
<proteinExistence type="inferred from homology"/>
<dbReference type="InterPro" id="IPR002371">
    <property type="entry name" value="FlgK"/>
</dbReference>
<evidence type="ECO:0000259" key="9">
    <source>
        <dbReference type="Pfam" id="PF06429"/>
    </source>
</evidence>
<accession>A0A2L0UBF9</accession>
<sequence length="461" mass="46637">MSTFSGLNTAYSGLAAARAGLDVTGQNIANATTQGYTRQRLETSAAAPVRPTMFTSGTRAGEGVLVEGIARLNDVHLEARVRTTAGAAGYTAVRAQAYSALEGSLGEPGTHGVSASLQGFWAGWQELSNHPEKDASASSLLSAAGELTARVSAGYRDVENQWASLRSSAGTLVAEVNDAATQVADLNRQIRSAVASGTSANELLDRRTTLTATLAGLTGATVRDNTDGTADVLLAGNALVSGTTARALQVTGPARFDGAGTVQVEWTHRPGASAGVESGELAATLSLLAPADAGGALAQAAAGYDAFAAKLADQVNTLHSGAGKGPFFAYQPDRAAASLTVLPVRLGDLAAGAPGAGAYDGSVADAISGIGTGTGSPDAAWSAFVADLGAAARMELQGNALAEVSATTALQQQLGATSVSMDEEQVNLLEYQHAYQGAARVMTAVDEMLDVLINRMGIVGR</sequence>
<comment type="subcellular location">
    <subcellularLocation>
        <location evidence="1 7">Bacterial flagellum</location>
    </subcellularLocation>
    <subcellularLocation>
        <location evidence="2 7">Secreted</location>
    </subcellularLocation>
</comment>
<evidence type="ECO:0000256" key="1">
    <source>
        <dbReference type="ARBA" id="ARBA00004365"/>
    </source>
</evidence>
<evidence type="ECO:0000256" key="6">
    <source>
        <dbReference type="ARBA" id="ARBA00023143"/>
    </source>
</evidence>
<keyword evidence="5 7" id="KW-0964">Secreted</keyword>
<evidence type="ECO:0000256" key="2">
    <source>
        <dbReference type="ARBA" id="ARBA00004613"/>
    </source>
</evidence>
<dbReference type="AlphaFoldDB" id="A0A2L0UBF9"/>
<dbReference type="EMBL" id="CP024915">
    <property type="protein sequence ID" value="AUZ86585.1"/>
    <property type="molecule type" value="Genomic_DNA"/>
</dbReference>
<organism evidence="11 12">
    <name type="scientific">Arthrobacter agilis</name>
    <dbReference type="NCBI Taxonomy" id="37921"/>
    <lineage>
        <taxon>Bacteria</taxon>
        <taxon>Bacillati</taxon>
        <taxon>Actinomycetota</taxon>
        <taxon>Actinomycetes</taxon>
        <taxon>Micrococcales</taxon>
        <taxon>Micrococcaceae</taxon>
        <taxon>Arthrobacter</taxon>
    </lineage>
</organism>
<dbReference type="GO" id="GO:0005576">
    <property type="term" value="C:extracellular region"/>
    <property type="evidence" value="ECO:0007669"/>
    <property type="project" value="UniProtKB-SubCell"/>
</dbReference>
<dbReference type="PANTHER" id="PTHR30033:SF1">
    <property type="entry name" value="FLAGELLAR HOOK-ASSOCIATED PROTEIN 1"/>
    <property type="match status" value="1"/>
</dbReference>
<feature type="domain" description="Flagellar basal-body/hook protein C-terminal" evidence="9">
    <location>
        <begin position="414"/>
        <end position="454"/>
    </location>
</feature>
<dbReference type="PANTHER" id="PTHR30033">
    <property type="entry name" value="FLAGELLAR HOOK-ASSOCIATED PROTEIN 1"/>
    <property type="match status" value="1"/>
</dbReference>
<dbReference type="InterPro" id="IPR001444">
    <property type="entry name" value="Flag_bb_rod_N"/>
</dbReference>
<gene>
    <name evidence="7 11" type="primary">flgK</name>
    <name evidence="11" type="ORF">CVO76_02225</name>
</gene>
<keyword evidence="11" id="KW-0966">Cell projection</keyword>
<keyword evidence="11" id="KW-0282">Flagellum</keyword>